<sequence length="720" mass="79668">MHAATSDNVQPLALLACEKFGATIAMCRTTCAKIETVVLPANPPAPIAFLQFTVGYSRNDSAIQLGKSSAGVRFLGLAAALVTTMGPFESANAISLMLDSAAADRTLVPSNRQVRDLLAVLEARLIRSRFIDSVLEWHSFLCKQSCISAEYRADVPFSLSHTPPSEGIESLVNAFRRLHRLGESTVSRITIHTNHSSPWVVAFTQWCLGASPSIYANDGTAILEQANLSVDLIVGSKHGTRDGHHFSVTVHHDIGNPEELISVCNDLSRRWNGMTTIENSAKWMLEVSGMGQGPAFRALQQMLPYAAKSYLKYLALEYIASSNPSAFVARRFKQGCQAMKFHSSPFESDRRVAEIIFRMLNAHGDVQSARADNELLDLEDGTDITDLPLVQRHLKSLFADCKCTTCQKASSYKERVLLNPEEYCEMEVFIKLAASFLGDAISLSLFNNSEDLLIVANHSKENAAFKAHYANSLLFVFGRKNASIDIRIEYVLTTALALVGHHKEDQVRLSSWAMSCSNGQVVYPTMFQSPQIKQRGFLNLSWHSGTLYYKGETYQYVRGDETYTEENENIKPSKVEQPKVAAQPLNLYHDMKLRWRITMGDSVLSLGAYMEGSGTERSCNPFHALVVLAHSCVIERCSHDRDSKLDHVDPIWTYSSPESPGSAILRGMKSIVPVDGSHELRFFSLARVKANDIPVVVSINACLACSLKLCKEVKSSILIL</sequence>
<name>A0A1B8BA11_FUSPO</name>
<evidence type="ECO:0000313" key="1">
    <source>
        <dbReference type="EMBL" id="OBS29565.1"/>
    </source>
</evidence>
<reference evidence="1 2" key="1">
    <citation type="submission" date="2016-06" db="EMBL/GenBank/DDBJ databases">
        <title>Living apart together: crosstalk between the core and supernumerary genomes in a fungal plant pathogen.</title>
        <authorList>
            <person name="Vanheule A."/>
            <person name="Audenaert K."/>
            <person name="Warris S."/>
            <person name="Van De Geest H."/>
            <person name="Schijlen E."/>
            <person name="Hofte M."/>
            <person name="De Saeger S."/>
            <person name="Haesaert G."/>
            <person name="Waalwijk C."/>
            <person name="Van Der Lee T."/>
        </authorList>
    </citation>
    <scope>NUCLEOTIDE SEQUENCE [LARGE SCALE GENOMIC DNA]</scope>
    <source>
        <strain evidence="1 2">2516</strain>
    </source>
</reference>
<dbReference type="OMA" id="TIAMCHE"/>
<dbReference type="AlphaFoldDB" id="A0A1B8BA11"/>
<evidence type="ECO:0000313" key="2">
    <source>
        <dbReference type="Proteomes" id="UP000091967"/>
    </source>
</evidence>
<accession>A0A1B8BA11</accession>
<comment type="caution">
    <text evidence="1">The sequence shown here is derived from an EMBL/GenBank/DDBJ whole genome shotgun (WGS) entry which is preliminary data.</text>
</comment>
<dbReference type="Proteomes" id="UP000091967">
    <property type="component" value="Unassembled WGS sequence"/>
</dbReference>
<proteinExistence type="predicted"/>
<protein>
    <submittedName>
        <fullName evidence="1">Uncharacterized protein</fullName>
    </submittedName>
</protein>
<gene>
    <name evidence="1" type="ORF">FPOA_03503</name>
</gene>
<organism evidence="1 2">
    <name type="scientific">Fusarium poae</name>
    <dbReference type="NCBI Taxonomy" id="36050"/>
    <lineage>
        <taxon>Eukaryota</taxon>
        <taxon>Fungi</taxon>
        <taxon>Dikarya</taxon>
        <taxon>Ascomycota</taxon>
        <taxon>Pezizomycotina</taxon>
        <taxon>Sordariomycetes</taxon>
        <taxon>Hypocreomycetidae</taxon>
        <taxon>Hypocreales</taxon>
        <taxon>Nectriaceae</taxon>
        <taxon>Fusarium</taxon>
    </lineage>
</organism>
<dbReference type="EMBL" id="LYXU01000001">
    <property type="protein sequence ID" value="OBS29565.1"/>
    <property type="molecule type" value="Genomic_DNA"/>
</dbReference>
<keyword evidence="2" id="KW-1185">Reference proteome</keyword>